<accession>A0A450TTP1</accession>
<dbReference type="Pfam" id="PF14491">
    <property type="entry name" value="DUF4435"/>
    <property type="match status" value="1"/>
</dbReference>
<evidence type="ECO:0000313" key="2">
    <source>
        <dbReference type="EMBL" id="VFJ71930.1"/>
    </source>
</evidence>
<sequence>MSNLQTLPLKEEIITLIRQESRHPSGGEKVWVIVEGETDQRLFRKLLDGPHVEIKISHGGLKSVLDIVAALLPETSRVIGIRDADFLHLEGKEEKAKHIFVTDHHDAEMMIIACQEAYRQVAREYLGEGQISSRERILASIAFIGGLRWLNHAHDLGLNFDGLGLGDWYDSEQLRLDESGFLEVILKRSEGKKKTVSKEDVNAGIANVSDHLDLCNGHDFHQAFALSARTGKKKKKSADDIGEAFRIAYRFEDFRKTNLYGNLKAWADGQSTLSLFPSATAR</sequence>
<proteinExistence type="predicted"/>
<dbReference type="EMBL" id="CAADFE010000029">
    <property type="protein sequence ID" value="VFJ71930.1"/>
    <property type="molecule type" value="Genomic_DNA"/>
</dbReference>
<name>A0A450TTP1_9GAMM</name>
<protein>
    <recommendedName>
        <fullName evidence="1">DUF4435 domain-containing protein</fullName>
    </recommendedName>
</protein>
<dbReference type="AlphaFoldDB" id="A0A450TTP1"/>
<reference evidence="2" key="1">
    <citation type="submission" date="2019-02" db="EMBL/GenBank/DDBJ databases">
        <authorList>
            <person name="Gruber-Vodicka R. H."/>
            <person name="Seah K. B. B."/>
        </authorList>
    </citation>
    <scope>NUCLEOTIDE SEQUENCE</scope>
    <source>
        <strain evidence="2">BECK_BZ131</strain>
    </source>
</reference>
<dbReference type="InterPro" id="IPR029492">
    <property type="entry name" value="DUF4435"/>
</dbReference>
<feature type="domain" description="DUF4435" evidence="1">
    <location>
        <begin position="29"/>
        <end position="125"/>
    </location>
</feature>
<gene>
    <name evidence="2" type="ORF">BECKFW1821C_GA0114237_102924</name>
</gene>
<organism evidence="2">
    <name type="scientific">Candidatus Kentrum sp. FW</name>
    <dbReference type="NCBI Taxonomy" id="2126338"/>
    <lineage>
        <taxon>Bacteria</taxon>
        <taxon>Pseudomonadati</taxon>
        <taxon>Pseudomonadota</taxon>
        <taxon>Gammaproteobacteria</taxon>
        <taxon>Candidatus Kentrum</taxon>
    </lineage>
</organism>
<evidence type="ECO:0000259" key="1">
    <source>
        <dbReference type="Pfam" id="PF14491"/>
    </source>
</evidence>